<dbReference type="RefSeq" id="WP_425304931.1">
    <property type="nucleotide sequence ID" value="NZ_LT670849.1"/>
</dbReference>
<dbReference type="EMBL" id="LT670849">
    <property type="protein sequence ID" value="SHN84576.1"/>
    <property type="molecule type" value="Genomic_DNA"/>
</dbReference>
<dbReference type="PANTHER" id="PTHR43329">
    <property type="entry name" value="EPOXIDE HYDROLASE"/>
    <property type="match status" value="1"/>
</dbReference>
<feature type="domain" description="AB hydrolase-1" evidence="1">
    <location>
        <begin position="78"/>
        <end position="316"/>
    </location>
</feature>
<protein>
    <submittedName>
        <fullName evidence="2">Pimeloyl-ACP methyl ester carboxylesterase</fullName>
    </submittedName>
</protein>
<gene>
    <name evidence="2" type="ORF">SAMN05444170_5945</name>
</gene>
<dbReference type="InterPro" id="IPR006311">
    <property type="entry name" value="TAT_signal"/>
</dbReference>
<organism evidence="2 3">
    <name type="scientific">Bradyrhizobium erythrophlei</name>
    <dbReference type="NCBI Taxonomy" id="1437360"/>
    <lineage>
        <taxon>Bacteria</taxon>
        <taxon>Pseudomonadati</taxon>
        <taxon>Pseudomonadota</taxon>
        <taxon>Alphaproteobacteria</taxon>
        <taxon>Hyphomicrobiales</taxon>
        <taxon>Nitrobacteraceae</taxon>
        <taxon>Bradyrhizobium</taxon>
    </lineage>
</organism>
<name>A0A1M7UNW2_9BRAD</name>
<accession>A0A1M7UNW2</accession>
<dbReference type="InterPro" id="IPR000073">
    <property type="entry name" value="AB_hydrolase_1"/>
</dbReference>
<keyword evidence="3" id="KW-1185">Reference proteome</keyword>
<dbReference type="InterPro" id="IPR029058">
    <property type="entry name" value="AB_hydrolase_fold"/>
</dbReference>
<reference evidence="3" key="1">
    <citation type="submission" date="2016-11" db="EMBL/GenBank/DDBJ databases">
        <authorList>
            <person name="Varghese N."/>
            <person name="Submissions S."/>
        </authorList>
    </citation>
    <scope>NUCLEOTIDE SEQUENCE [LARGE SCALE GENOMIC DNA]</scope>
    <source>
        <strain evidence="3">GAS401</strain>
    </source>
</reference>
<dbReference type="AlphaFoldDB" id="A0A1M7UNW2"/>
<dbReference type="PROSITE" id="PS51318">
    <property type="entry name" value="TAT"/>
    <property type="match status" value="1"/>
</dbReference>
<dbReference type="SUPFAM" id="SSF53474">
    <property type="entry name" value="alpha/beta-Hydrolases"/>
    <property type="match status" value="1"/>
</dbReference>
<dbReference type="Proteomes" id="UP000184096">
    <property type="component" value="Chromosome I"/>
</dbReference>
<evidence type="ECO:0000313" key="3">
    <source>
        <dbReference type="Proteomes" id="UP000184096"/>
    </source>
</evidence>
<sequence length="333" mass="36335">MTKPPNPSRRDFLSTTAIGLGAVAEFALTGAARAQTRSKQMNENAHVDGIYPFPAVMQTRTIEINGASIHVRVVGHGPAVVMLHGYGTTGDMWGHLASALIEDHTIIVPDLRGLGLSSRPDGGYDKKNQAADVVGVLDALGVRTFELVTHDIGIMVGYAVAATYPERVSRWVAIDAPLPGIGPWDQIKQDPAMWHFGFGGRDMERLVAGRERIYLDRFWNDLSRDPKRFDEAKREHYAALYAQPGAMRAGFAQFLAFGQDATDNKAFLAKGKLKMPVLAFGGEATFGPMIGAVIRCVADNVEDAVIPDCGHWITEEQPAATTRLVVDFLHRRS</sequence>
<evidence type="ECO:0000313" key="2">
    <source>
        <dbReference type="EMBL" id="SHN84576.1"/>
    </source>
</evidence>
<dbReference type="Gene3D" id="3.40.50.1820">
    <property type="entry name" value="alpha/beta hydrolase"/>
    <property type="match status" value="1"/>
</dbReference>
<evidence type="ECO:0000259" key="1">
    <source>
        <dbReference type="Pfam" id="PF00561"/>
    </source>
</evidence>
<dbReference type="Pfam" id="PF00561">
    <property type="entry name" value="Abhydrolase_1"/>
    <property type="match status" value="1"/>
</dbReference>
<proteinExistence type="predicted"/>